<protein>
    <recommendedName>
        <fullName evidence="4">DUF4190 domain-containing protein</fullName>
    </recommendedName>
</protein>
<feature type="transmembrane region" description="Helical" evidence="1">
    <location>
        <begin position="21"/>
        <end position="39"/>
    </location>
</feature>
<feature type="transmembrane region" description="Helical" evidence="1">
    <location>
        <begin position="75"/>
        <end position="100"/>
    </location>
</feature>
<keyword evidence="3" id="KW-1185">Reference proteome</keyword>
<evidence type="ECO:0000313" key="3">
    <source>
        <dbReference type="Proteomes" id="UP001163336"/>
    </source>
</evidence>
<sequence length="106" mass="11474">MSQPDELPLDSKSTHQWGVSWIAAGITVISVVLVLPPVLATHHSILYPGVSGLLGMLAGIVCYARSHAGRSVSPLVAFSLVINVCVVLYMLFIWLVIYLMSRSAMH</sequence>
<accession>A0ABM8C5U3</accession>
<keyword evidence="1" id="KW-1133">Transmembrane helix</keyword>
<feature type="transmembrane region" description="Helical" evidence="1">
    <location>
        <begin position="45"/>
        <end position="63"/>
    </location>
</feature>
<evidence type="ECO:0000256" key="1">
    <source>
        <dbReference type="SAM" id="Phobius"/>
    </source>
</evidence>
<proteinExistence type="predicted"/>
<reference evidence="2" key="1">
    <citation type="submission" date="2022-11" db="EMBL/GenBank/DDBJ databases">
        <title>Isolation and characterization of PLA-degrading bacterium Massilia sp. from Antarctic soil.</title>
        <authorList>
            <person name="Sato K."/>
            <person name="Gomez-Fuentes C."/>
            <person name="Ahmad S.A."/>
            <person name="Zulkharnain A."/>
        </authorList>
    </citation>
    <scope>NUCLEOTIDE SEQUENCE</scope>
    <source>
        <strain evidence="2">N-3</strain>
    </source>
</reference>
<gene>
    <name evidence="2" type="ORF">MasN3_20810</name>
</gene>
<evidence type="ECO:0008006" key="4">
    <source>
        <dbReference type="Google" id="ProtNLM"/>
    </source>
</evidence>
<dbReference type="EMBL" id="AP026966">
    <property type="protein sequence ID" value="BDT58587.1"/>
    <property type="molecule type" value="Genomic_DNA"/>
</dbReference>
<keyword evidence="1" id="KW-0812">Transmembrane</keyword>
<dbReference type="Proteomes" id="UP001163336">
    <property type="component" value="Chromosome"/>
</dbReference>
<evidence type="ECO:0000313" key="2">
    <source>
        <dbReference type="EMBL" id="BDT58587.1"/>
    </source>
</evidence>
<name>A0ABM8C5U3_9BURK</name>
<keyword evidence="1" id="KW-0472">Membrane</keyword>
<dbReference type="RefSeq" id="WP_281913997.1">
    <property type="nucleotide sequence ID" value="NZ_AP026966.1"/>
</dbReference>
<organism evidence="2 3">
    <name type="scientific">Massilia varians</name>
    <dbReference type="NCBI Taxonomy" id="457921"/>
    <lineage>
        <taxon>Bacteria</taxon>
        <taxon>Pseudomonadati</taxon>
        <taxon>Pseudomonadota</taxon>
        <taxon>Betaproteobacteria</taxon>
        <taxon>Burkholderiales</taxon>
        <taxon>Oxalobacteraceae</taxon>
        <taxon>Telluria group</taxon>
        <taxon>Massilia</taxon>
    </lineage>
</organism>